<keyword evidence="9" id="KW-0030">Aminoacyl-tRNA synthetase</keyword>
<dbReference type="GO" id="GO:0005524">
    <property type="term" value="F:ATP binding"/>
    <property type="evidence" value="ECO:0007669"/>
    <property type="project" value="UniProtKB-KW"/>
</dbReference>
<feature type="domain" description="DALR anticodon binding" evidence="11">
    <location>
        <begin position="32"/>
        <end position="150"/>
    </location>
</feature>
<dbReference type="EC" id="6.1.1.19" evidence="3"/>
<evidence type="ECO:0000256" key="7">
    <source>
        <dbReference type="ARBA" id="ARBA00022840"/>
    </source>
</evidence>
<comment type="caution">
    <text evidence="12">The sequence shown here is derived from an EMBL/GenBank/DDBJ whole genome shotgun (WGS) entry which is preliminary data.</text>
</comment>
<accession>X0XNU6</accession>
<name>X0XNU6_9ZZZZ</name>
<dbReference type="EMBL" id="BARS01056690">
    <property type="protein sequence ID" value="GAG44870.1"/>
    <property type="molecule type" value="Genomic_DNA"/>
</dbReference>
<dbReference type="AlphaFoldDB" id="X0XNU6"/>
<keyword evidence="6" id="KW-0547">Nucleotide-binding</keyword>
<dbReference type="Gene3D" id="1.10.730.10">
    <property type="entry name" value="Isoleucyl-tRNA Synthetase, Domain 1"/>
    <property type="match status" value="1"/>
</dbReference>
<comment type="catalytic activity">
    <reaction evidence="10">
        <text>tRNA(Arg) + L-arginine + ATP = L-arginyl-tRNA(Arg) + AMP + diphosphate</text>
        <dbReference type="Rhea" id="RHEA:20301"/>
        <dbReference type="Rhea" id="RHEA-COMP:9658"/>
        <dbReference type="Rhea" id="RHEA-COMP:9673"/>
        <dbReference type="ChEBI" id="CHEBI:30616"/>
        <dbReference type="ChEBI" id="CHEBI:32682"/>
        <dbReference type="ChEBI" id="CHEBI:33019"/>
        <dbReference type="ChEBI" id="CHEBI:78442"/>
        <dbReference type="ChEBI" id="CHEBI:78513"/>
        <dbReference type="ChEBI" id="CHEBI:456215"/>
        <dbReference type="EC" id="6.1.1.19"/>
    </reaction>
</comment>
<dbReference type="InterPro" id="IPR008909">
    <property type="entry name" value="DALR_anticod-bd"/>
</dbReference>
<sequence length="150" mass="16946">RFFLLARSADSQMDFDLDLAKEQSDENPVYYIQYAHARICSILRYAGGLDYSDGEVSLLTSEPELHLIRRMVRLPEVVRTAAVHLAPHHLTYYAQDLAGAFHAFYRDCRVVSSFPEDEAINKARLKLVSACRIVLARVLGLMGMNAPEAM</sequence>
<evidence type="ECO:0000313" key="12">
    <source>
        <dbReference type="EMBL" id="GAG44870.1"/>
    </source>
</evidence>
<keyword evidence="4" id="KW-0963">Cytoplasm</keyword>
<dbReference type="GO" id="GO:0005737">
    <property type="term" value="C:cytoplasm"/>
    <property type="evidence" value="ECO:0007669"/>
    <property type="project" value="UniProtKB-SubCell"/>
</dbReference>
<comment type="similarity">
    <text evidence="2">Belongs to the class-I aminoacyl-tRNA synthetase family.</text>
</comment>
<keyword evidence="8" id="KW-0648">Protein biosynthesis</keyword>
<keyword evidence="5" id="KW-0436">Ligase</keyword>
<evidence type="ECO:0000256" key="10">
    <source>
        <dbReference type="ARBA" id="ARBA00049339"/>
    </source>
</evidence>
<protein>
    <recommendedName>
        <fullName evidence="3">arginine--tRNA ligase</fullName>
        <ecNumber evidence="3">6.1.1.19</ecNumber>
    </recommendedName>
</protein>
<dbReference type="SMART" id="SM00836">
    <property type="entry name" value="DALR_1"/>
    <property type="match status" value="1"/>
</dbReference>
<dbReference type="InterPro" id="IPR009080">
    <property type="entry name" value="tRNAsynth_Ia_anticodon-bd"/>
</dbReference>
<dbReference type="GO" id="GO:0004814">
    <property type="term" value="F:arginine-tRNA ligase activity"/>
    <property type="evidence" value="ECO:0007669"/>
    <property type="project" value="UniProtKB-EC"/>
</dbReference>
<evidence type="ECO:0000256" key="4">
    <source>
        <dbReference type="ARBA" id="ARBA00022490"/>
    </source>
</evidence>
<proteinExistence type="inferred from homology"/>
<evidence type="ECO:0000256" key="3">
    <source>
        <dbReference type="ARBA" id="ARBA00012837"/>
    </source>
</evidence>
<feature type="non-terminal residue" evidence="12">
    <location>
        <position position="1"/>
    </location>
</feature>
<comment type="subcellular location">
    <subcellularLocation>
        <location evidence="1">Cytoplasm</location>
    </subcellularLocation>
</comment>
<dbReference type="PANTHER" id="PTHR11956">
    <property type="entry name" value="ARGINYL-TRNA SYNTHETASE"/>
    <property type="match status" value="1"/>
</dbReference>
<keyword evidence="7" id="KW-0067">ATP-binding</keyword>
<dbReference type="GO" id="GO:0006420">
    <property type="term" value="P:arginyl-tRNA aminoacylation"/>
    <property type="evidence" value="ECO:0007669"/>
    <property type="project" value="InterPro"/>
</dbReference>
<dbReference type="Pfam" id="PF05746">
    <property type="entry name" value="DALR_1"/>
    <property type="match status" value="1"/>
</dbReference>
<gene>
    <name evidence="12" type="ORF">S01H1_83399</name>
</gene>
<dbReference type="InterPro" id="IPR001278">
    <property type="entry name" value="Arg-tRNA-ligase"/>
</dbReference>
<dbReference type="FunFam" id="1.10.730.10:FF:000008">
    <property type="entry name" value="Arginine--tRNA ligase"/>
    <property type="match status" value="1"/>
</dbReference>
<evidence type="ECO:0000259" key="11">
    <source>
        <dbReference type="SMART" id="SM00836"/>
    </source>
</evidence>
<dbReference type="SUPFAM" id="SSF47323">
    <property type="entry name" value="Anticodon-binding domain of a subclass of class I aminoacyl-tRNA synthetases"/>
    <property type="match status" value="1"/>
</dbReference>
<evidence type="ECO:0000256" key="9">
    <source>
        <dbReference type="ARBA" id="ARBA00023146"/>
    </source>
</evidence>
<evidence type="ECO:0000256" key="5">
    <source>
        <dbReference type="ARBA" id="ARBA00022598"/>
    </source>
</evidence>
<organism evidence="12">
    <name type="scientific">marine sediment metagenome</name>
    <dbReference type="NCBI Taxonomy" id="412755"/>
    <lineage>
        <taxon>unclassified sequences</taxon>
        <taxon>metagenomes</taxon>
        <taxon>ecological metagenomes</taxon>
    </lineage>
</organism>
<reference evidence="12" key="1">
    <citation type="journal article" date="2014" name="Front. Microbiol.">
        <title>High frequency of phylogenetically diverse reductive dehalogenase-homologous genes in deep subseafloor sedimentary metagenomes.</title>
        <authorList>
            <person name="Kawai M."/>
            <person name="Futagami T."/>
            <person name="Toyoda A."/>
            <person name="Takaki Y."/>
            <person name="Nishi S."/>
            <person name="Hori S."/>
            <person name="Arai W."/>
            <person name="Tsubouchi T."/>
            <person name="Morono Y."/>
            <person name="Uchiyama I."/>
            <person name="Ito T."/>
            <person name="Fujiyama A."/>
            <person name="Inagaki F."/>
            <person name="Takami H."/>
        </authorList>
    </citation>
    <scope>NUCLEOTIDE SEQUENCE</scope>
    <source>
        <strain evidence="12">Expedition CK06-06</strain>
    </source>
</reference>
<dbReference type="PANTHER" id="PTHR11956:SF5">
    <property type="entry name" value="ARGININE--TRNA LIGASE, CYTOPLASMIC"/>
    <property type="match status" value="1"/>
</dbReference>
<evidence type="ECO:0000256" key="6">
    <source>
        <dbReference type="ARBA" id="ARBA00022741"/>
    </source>
</evidence>
<evidence type="ECO:0000256" key="2">
    <source>
        <dbReference type="ARBA" id="ARBA00005594"/>
    </source>
</evidence>
<evidence type="ECO:0000256" key="1">
    <source>
        <dbReference type="ARBA" id="ARBA00004496"/>
    </source>
</evidence>
<evidence type="ECO:0000256" key="8">
    <source>
        <dbReference type="ARBA" id="ARBA00022917"/>
    </source>
</evidence>